<dbReference type="PANTHER" id="PTHR43750:SF3">
    <property type="entry name" value="UDP-GLUCOSE 6-DEHYDROGENASE TUAD"/>
    <property type="match status" value="1"/>
</dbReference>
<comment type="pathway">
    <text evidence="1">Nucleotide-sugar biosynthesis; UDP-alpha-D-glucuronate biosynthesis; UDP-alpha-D-glucuronate from UDP-alpha-D-glucose: step 1/1.</text>
</comment>
<dbReference type="Pfam" id="PF03721">
    <property type="entry name" value="UDPG_MGDP_dh_N"/>
    <property type="match status" value="1"/>
</dbReference>
<evidence type="ECO:0000256" key="4">
    <source>
        <dbReference type="ARBA" id="ARBA00023002"/>
    </source>
</evidence>
<keyword evidence="11" id="KW-1185">Reference proteome</keyword>
<dbReference type="SUPFAM" id="SSF48179">
    <property type="entry name" value="6-phosphogluconate dehydrogenase C-terminal domain-like"/>
    <property type="match status" value="1"/>
</dbReference>
<evidence type="ECO:0000313" key="11">
    <source>
        <dbReference type="Proteomes" id="UP001589793"/>
    </source>
</evidence>
<dbReference type="Pfam" id="PF03720">
    <property type="entry name" value="UDPG_MGDP_dh_C"/>
    <property type="match status" value="1"/>
</dbReference>
<dbReference type="NCBIfam" id="TIGR03026">
    <property type="entry name" value="NDP-sugDHase"/>
    <property type="match status" value="1"/>
</dbReference>
<dbReference type="GO" id="GO:0016491">
    <property type="term" value="F:oxidoreductase activity"/>
    <property type="evidence" value="ECO:0007669"/>
    <property type="project" value="UniProtKB-KW"/>
</dbReference>
<evidence type="ECO:0000259" key="9">
    <source>
        <dbReference type="SMART" id="SM00984"/>
    </source>
</evidence>
<dbReference type="PANTHER" id="PTHR43750">
    <property type="entry name" value="UDP-GLUCOSE 6-DEHYDROGENASE TUAD"/>
    <property type="match status" value="1"/>
</dbReference>
<comment type="similarity">
    <text evidence="2 7">Belongs to the UDP-glucose/GDP-mannose dehydrogenase family.</text>
</comment>
<evidence type="ECO:0000256" key="6">
    <source>
        <dbReference type="ARBA" id="ARBA00047473"/>
    </source>
</evidence>
<evidence type="ECO:0000256" key="7">
    <source>
        <dbReference type="PIRNR" id="PIRNR000124"/>
    </source>
</evidence>
<dbReference type="PIRSF" id="PIRSF500134">
    <property type="entry name" value="UDPglc_DH_bac"/>
    <property type="match status" value="1"/>
</dbReference>
<evidence type="ECO:0000256" key="5">
    <source>
        <dbReference type="ARBA" id="ARBA00023027"/>
    </source>
</evidence>
<evidence type="ECO:0000256" key="1">
    <source>
        <dbReference type="ARBA" id="ARBA00004701"/>
    </source>
</evidence>
<dbReference type="Pfam" id="PF00984">
    <property type="entry name" value="UDPG_MGDP_dh"/>
    <property type="match status" value="1"/>
</dbReference>
<feature type="compositionally biased region" description="Low complexity" evidence="8">
    <location>
        <begin position="460"/>
        <end position="479"/>
    </location>
</feature>
<dbReference type="InterPro" id="IPR014026">
    <property type="entry name" value="UDP-Glc/GDP-Man_DH_dimer"/>
</dbReference>
<feature type="region of interest" description="Disordered" evidence="8">
    <location>
        <begin position="456"/>
        <end position="492"/>
    </location>
</feature>
<dbReference type="EC" id="1.1.1.22" evidence="3 7"/>
<accession>A0ABV6RCL9</accession>
<dbReference type="SUPFAM" id="SSF52413">
    <property type="entry name" value="UDP-glucose/GDP-mannose dehydrogenase C-terminal domain"/>
    <property type="match status" value="1"/>
</dbReference>
<dbReference type="EMBL" id="JBHLSV010000014">
    <property type="protein sequence ID" value="MFC0674737.1"/>
    <property type="molecule type" value="Genomic_DNA"/>
</dbReference>
<dbReference type="InterPro" id="IPR017476">
    <property type="entry name" value="UDP-Glc/GDP-Man"/>
</dbReference>
<evidence type="ECO:0000256" key="8">
    <source>
        <dbReference type="SAM" id="MobiDB-lite"/>
    </source>
</evidence>
<keyword evidence="5 7" id="KW-0520">NAD</keyword>
<dbReference type="PIRSF" id="PIRSF000124">
    <property type="entry name" value="UDPglc_GDPman_dh"/>
    <property type="match status" value="1"/>
</dbReference>
<name>A0ABV6RCL9_9MICO</name>
<protein>
    <recommendedName>
        <fullName evidence="3 7">UDP-glucose 6-dehydrogenase</fullName>
        <ecNumber evidence="3 7">1.1.1.22</ecNumber>
    </recommendedName>
</protein>
<dbReference type="SUPFAM" id="SSF51735">
    <property type="entry name" value="NAD(P)-binding Rossmann-fold domains"/>
    <property type="match status" value="1"/>
</dbReference>
<evidence type="ECO:0000313" key="10">
    <source>
        <dbReference type="EMBL" id="MFC0674737.1"/>
    </source>
</evidence>
<dbReference type="RefSeq" id="WP_376981107.1">
    <property type="nucleotide sequence ID" value="NZ_JBHLSV010000014.1"/>
</dbReference>
<dbReference type="InterPro" id="IPR008927">
    <property type="entry name" value="6-PGluconate_DH-like_C_sf"/>
</dbReference>
<sequence length="492" mass="50703">MRISVIGCGYLGAVHAACLAHAGHEVVGIDRDESRARALQDGAPPFYEPGLQELLREGLDAGRLSFTDDPRAAQGAAVHFLCVGTPQMRGGDATDLGALRGAVASLLPSLRPGQVVVGKSTVPVGTAEEVARTLRAACPEVGFIWNPEFLRESTAVEDTLHPERMVYGVEGSAAGADGSDPSGSGTAAAAIAALDAVYAPQLQDGVPRMITDLATAQLVKVAANSFLAVKISFINAMAQVSEASGADVDDLADALGMDERIGRRFLDAGLGFGGGCLPKDLRGFRARARELGADGVVDMLTAAETVNESAREDVLSLAARMLEDGRETTGAGIIGARIAVLGATFKPGSDDVRESPALALAARLEEAGAEVVVADPQGVRPARAAHPGLAVTDDLDGALAGADVLVLATAWPEYRDLDPQHAASLVAGRRIVDARGAMPLARWQEAGWDARSLGRRMPRADGASAPAPSSAAPRRSGAAPERRSTPTAVTAV</sequence>
<dbReference type="InterPro" id="IPR028357">
    <property type="entry name" value="UDPglc_DH_bac"/>
</dbReference>
<comment type="caution">
    <text evidence="10">The sequence shown here is derived from an EMBL/GenBank/DDBJ whole genome shotgun (WGS) entry which is preliminary data.</text>
</comment>
<dbReference type="InterPro" id="IPR036220">
    <property type="entry name" value="UDP-Glc/GDP-Man_DH_C_sf"/>
</dbReference>
<evidence type="ECO:0000256" key="2">
    <source>
        <dbReference type="ARBA" id="ARBA00006601"/>
    </source>
</evidence>
<comment type="catalytic activity">
    <reaction evidence="6 7">
        <text>UDP-alpha-D-glucose + 2 NAD(+) + H2O = UDP-alpha-D-glucuronate + 2 NADH + 3 H(+)</text>
        <dbReference type="Rhea" id="RHEA:23596"/>
        <dbReference type="ChEBI" id="CHEBI:15377"/>
        <dbReference type="ChEBI" id="CHEBI:15378"/>
        <dbReference type="ChEBI" id="CHEBI:57540"/>
        <dbReference type="ChEBI" id="CHEBI:57945"/>
        <dbReference type="ChEBI" id="CHEBI:58052"/>
        <dbReference type="ChEBI" id="CHEBI:58885"/>
        <dbReference type="EC" id="1.1.1.22"/>
    </reaction>
</comment>
<dbReference type="Gene3D" id="3.40.50.720">
    <property type="entry name" value="NAD(P)-binding Rossmann-like Domain"/>
    <property type="match status" value="2"/>
</dbReference>
<dbReference type="InterPro" id="IPR014027">
    <property type="entry name" value="UDP-Glc/GDP-Man_DH_C"/>
</dbReference>
<dbReference type="SMART" id="SM00984">
    <property type="entry name" value="UDPG_MGDP_dh_C"/>
    <property type="match status" value="1"/>
</dbReference>
<dbReference type="InterPro" id="IPR001732">
    <property type="entry name" value="UDP-Glc/GDP-Man_DH_N"/>
</dbReference>
<organism evidence="10 11">
    <name type="scientific">Brachybacterium hainanense</name>
    <dbReference type="NCBI Taxonomy" id="1541174"/>
    <lineage>
        <taxon>Bacteria</taxon>
        <taxon>Bacillati</taxon>
        <taxon>Actinomycetota</taxon>
        <taxon>Actinomycetes</taxon>
        <taxon>Micrococcales</taxon>
        <taxon>Dermabacteraceae</taxon>
        <taxon>Brachybacterium</taxon>
    </lineage>
</organism>
<evidence type="ECO:0000256" key="3">
    <source>
        <dbReference type="ARBA" id="ARBA00012954"/>
    </source>
</evidence>
<keyword evidence="4 7" id="KW-0560">Oxidoreductase</keyword>
<gene>
    <name evidence="10" type="ORF">ACFFF6_12285</name>
</gene>
<proteinExistence type="inferred from homology"/>
<feature type="domain" description="UDP-glucose/GDP-mannose dehydrogenase C-terminal" evidence="9">
    <location>
        <begin position="339"/>
        <end position="440"/>
    </location>
</feature>
<dbReference type="InterPro" id="IPR036291">
    <property type="entry name" value="NAD(P)-bd_dom_sf"/>
</dbReference>
<dbReference type="Proteomes" id="UP001589793">
    <property type="component" value="Unassembled WGS sequence"/>
</dbReference>
<dbReference type="Gene3D" id="1.20.5.100">
    <property type="entry name" value="Cytochrome c1, transmembrane anchor, C-terminal"/>
    <property type="match status" value="1"/>
</dbReference>
<reference evidence="10 11" key="1">
    <citation type="submission" date="2024-09" db="EMBL/GenBank/DDBJ databases">
        <authorList>
            <person name="Sun Q."/>
            <person name="Mori K."/>
        </authorList>
    </citation>
    <scope>NUCLEOTIDE SEQUENCE [LARGE SCALE GENOMIC DNA]</scope>
    <source>
        <strain evidence="10 11">CICC 10874</strain>
    </source>
</reference>